<dbReference type="PANTHER" id="PTHR43798">
    <property type="entry name" value="MONOACYLGLYCEROL LIPASE"/>
    <property type="match status" value="1"/>
</dbReference>
<dbReference type="KEGG" id="aau:AAur_3955"/>
<keyword evidence="1" id="KW-1133">Transmembrane helix</keyword>
<sequence>MEFLQEASRSGSAALSGVASPRREVIATALGPCVARVQESSEGGGDFADVYLHGAAGSWTTFQPLLSDTPERDRVLIDLPGWGDSTQGAQLETATIEAMAGAVVEVLTALGNNKWNIVGHSMGGVLALHIAAAWPGSTVSVVAVSATTLGVAGSVKSPWRGLAKMPWFVGMLLLMNTTAVFGNAGRALIRGVGHTPLMRLLLSPLFADPAAVPSGLIRRLAQEARPASFSAAARAIALYDFGQWRRISCPVLAMRGDHDAFTPASDHSQLASLGPHVQIVTVTECGHFAIAEQTAVVKQLIEELRQR</sequence>
<evidence type="ECO:0000313" key="4">
    <source>
        <dbReference type="Proteomes" id="UP000000637"/>
    </source>
</evidence>
<dbReference type="Pfam" id="PF00561">
    <property type="entry name" value="Abhydrolase_1"/>
    <property type="match status" value="1"/>
</dbReference>
<dbReference type="GO" id="GO:0016020">
    <property type="term" value="C:membrane"/>
    <property type="evidence" value="ECO:0007669"/>
    <property type="project" value="TreeGrafter"/>
</dbReference>
<feature type="transmembrane region" description="Helical" evidence="1">
    <location>
        <begin position="167"/>
        <end position="189"/>
    </location>
</feature>
<dbReference type="InterPro" id="IPR029058">
    <property type="entry name" value="AB_hydrolase_fold"/>
</dbReference>
<reference evidence="3 4" key="1">
    <citation type="journal article" date="2006" name="PLoS Genet.">
        <title>Secrets of soil survival revealed by the genome sequence of Arthrobacter aurescens TC1.</title>
        <authorList>
            <person name="Mongodin E.F."/>
            <person name="Shapir N."/>
            <person name="Daugherty S.C."/>
            <person name="DeBoy R.T."/>
            <person name="Emerson J.B."/>
            <person name="Shvartzbeyn A."/>
            <person name="Radune D."/>
            <person name="Vamathevan J."/>
            <person name="Riggs F."/>
            <person name="Grinberg V."/>
            <person name="Khouri H."/>
            <person name="Wackett L.P."/>
            <person name="Nelson K.E."/>
            <person name="Sadowsky M.J."/>
        </authorList>
    </citation>
    <scope>NUCLEOTIDE SEQUENCE [LARGE SCALE GENOMIC DNA]</scope>
    <source>
        <strain evidence="3 4">TC1</strain>
    </source>
</reference>
<dbReference type="Gene3D" id="3.40.50.1820">
    <property type="entry name" value="alpha/beta hydrolase"/>
    <property type="match status" value="1"/>
</dbReference>
<dbReference type="ESTHER" id="artat-a1rbl7">
    <property type="family name" value="6_AlphaBeta_hydrolase"/>
</dbReference>
<dbReference type="GO" id="GO:0016787">
    <property type="term" value="F:hydrolase activity"/>
    <property type="evidence" value="ECO:0007669"/>
    <property type="project" value="UniProtKB-KW"/>
</dbReference>
<evidence type="ECO:0000313" key="3">
    <source>
        <dbReference type="EMBL" id="ABM09404.1"/>
    </source>
</evidence>
<proteinExistence type="predicted"/>
<organism evidence="3 4">
    <name type="scientific">Paenarthrobacter aurescens (strain TC1)</name>
    <dbReference type="NCBI Taxonomy" id="290340"/>
    <lineage>
        <taxon>Bacteria</taxon>
        <taxon>Bacillati</taxon>
        <taxon>Actinomycetota</taxon>
        <taxon>Actinomycetes</taxon>
        <taxon>Micrococcales</taxon>
        <taxon>Micrococcaceae</taxon>
        <taxon>Paenarthrobacter</taxon>
    </lineage>
</organism>
<dbReference type="SUPFAM" id="SSF53474">
    <property type="entry name" value="alpha/beta-Hydrolases"/>
    <property type="match status" value="1"/>
</dbReference>
<gene>
    <name evidence="3" type="ordered locus">AAur_3955</name>
</gene>
<keyword evidence="1" id="KW-0812">Transmembrane</keyword>
<dbReference type="AlphaFoldDB" id="A1RBL7"/>
<dbReference type="PANTHER" id="PTHR43798:SF33">
    <property type="entry name" value="HYDROLASE, PUTATIVE (AFU_ORTHOLOGUE AFUA_2G14860)-RELATED"/>
    <property type="match status" value="1"/>
</dbReference>
<dbReference type="InterPro" id="IPR050266">
    <property type="entry name" value="AB_hydrolase_sf"/>
</dbReference>
<evidence type="ECO:0000256" key="1">
    <source>
        <dbReference type="SAM" id="Phobius"/>
    </source>
</evidence>
<dbReference type="RefSeq" id="WP_011776554.1">
    <property type="nucleotide sequence ID" value="NC_008711.1"/>
</dbReference>
<protein>
    <submittedName>
        <fullName evidence="3">Hydrolase, alpha/beta fold family domain protein</fullName>
    </submittedName>
</protein>
<dbReference type="eggNOG" id="COG2267">
    <property type="taxonomic scope" value="Bacteria"/>
</dbReference>
<name>A1RBL7_PAEAT</name>
<dbReference type="EMBL" id="CP000474">
    <property type="protein sequence ID" value="ABM09404.1"/>
    <property type="molecule type" value="Genomic_DNA"/>
</dbReference>
<dbReference type="Proteomes" id="UP000000637">
    <property type="component" value="Chromosome"/>
</dbReference>
<feature type="domain" description="AB hydrolase-1" evidence="2">
    <location>
        <begin position="50"/>
        <end position="292"/>
    </location>
</feature>
<evidence type="ECO:0000259" key="2">
    <source>
        <dbReference type="Pfam" id="PF00561"/>
    </source>
</evidence>
<keyword evidence="1" id="KW-0472">Membrane</keyword>
<dbReference type="HOGENOM" id="CLU_870689_0_0_11"/>
<dbReference type="STRING" id="290340.AAur_3955"/>
<keyword evidence="3" id="KW-0378">Hydrolase</keyword>
<accession>A1RBL7</accession>
<keyword evidence="4" id="KW-1185">Reference proteome</keyword>
<dbReference type="InterPro" id="IPR000073">
    <property type="entry name" value="AB_hydrolase_1"/>
</dbReference>
<feature type="transmembrane region" description="Helical" evidence="1">
    <location>
        <begin position="124"/>
        <end position="147"/>
    </location>
</feature>